<proteinExistence type="predicted"/>
<feature type="compositionally biased region" description="Basic and acidic residues" evidence="1">
    <location>
        <begin position="54"/>
        <end position="68"/>
    </location>
</feature>
<dbReference type="GeneID" id="5487052"/>
<protein>
    <submittedName>
        <fullName evidence="2">Uncharacterized protein</fullName>
    </submittedName>
</protein>
<dbReference type="KEGG" id="ssl:SS1G_08613"/>
<dbReference type="AlphaFoldDB" id="A7ETF7"/>
<evidence type="ECO:0000256" key="1">
    <source>
        <dbReference type="SAM" id="MobiDB-lite"/>
    </source>
</evidence>
<keyword evidence="3" id="KW-1185">Reference proteome</keyword>
<gene>
    <name evidence="2" type="ORF">SS1G_08613</name>
</gene>
<dbReference type="InParanoid" id="A7ETF7"/>
<dbReference type="EMBL" id="CH476631">
    <property type="protein sequence ID" value="EDN92749.1"/>
    <property type="molecule type" value="Genomic_DNA"/>
</dbReference>
<dbReference type="HOGENOM" id="CLU_2795503_0_0_1"/>
<accession>A7ETF7</accession>
<reference evidence="3" key="1">
    <citation type="journal article" date="2011" name="PLoS Genet.">
        <title>Genomic analysis of the necrotrophic fungal pathogens Sclerotinia sclerotiorum and Botrytis cinerea.</title>
        <authorList>
            <person name="Amselem J."/>
            <person name="Cuomo C.A."/>
            <person name="van Kan J.A."/>
            <person name="Viaud M."/>
            <person name="Benito E.P."/>
            <person name="Couloux A."/>
            <person name="Coutinho P.M."/>
            <person name="de Vries R.P."/>
            <person name="Dyer P.S."/>
            <person name="Fillinger S."/>
            <person name="Fournier E."/>
            <person name="Gout L."/>
            <person name="Hahn M."/>
            <person name="Kohn L."/>
            <person name="Lapalu N."/>
            <person name="Plummer K.M."/>
            <person name="Pradier J.M."/>
            <person name="Quevillon E."/>
            <person name="Sharon A."/>
            <person name="Simon A."/>
            <person name="ten Have A."/>
            <person name="Tudzynski B."/>
            <person name="Tudzynski P."/>
            <person name="Wincker P."/>
            <person name="Andrew M."/>
            <person name="Anthouard V."/>
            <person name="Beever R.E."/>
            <person name="Beffa R."/>
            <person name="Benoit I."/>
            <person name="Bouzid O."/>
            <person name="Brault B."/>
            <person name="Chen Z."/>
            <person name="Choquer M."/>
            <person name="Collemare J."/>
            <person name="Cotton P."/>
            <person name="Danchin E.G."/>
            <person name="Da Silva C."/>
            <person name="Gautier A."/>
            <person name="Giraud C."/>
            <person name="Giraud T."/>
            <person name="Gonzalez C."/>
            <person name="Grossetete S."/>
            <person name="Guldener U."/>
            <person name="Henrissat B."/>
            <person name="Howlett B.J."/>
            <person name="Kodira C."/>
            <person name="Kretschmer M."/>
            <person name="Lappartient A."/>
            <person name="Leroch M."/>
            <person name="Levis C."/>
            <person name="Mauceli E."/>
            <person name="Neuveglise C."/>
            <person name="Oeser B."/>
            <person name="Pearson M."/>
            <person name="Poulain J."/>
            <person name="Poussereau N."/>
            <person name="Quesneville H."/>
            <person name="Rascle C."/>
            <person name="Schumacher J."/>
            <person name="Segurens B."/>
            <person name="Sexton A."/>
            <person name="Silva E."/>
            <person name="Sirven C."/>
            <person name="Soanes D.M."/>
            <person name="Talbot N.J."/>
            <person name="Templeton M."/>
            <person name="Yandava C."/>
            <person name="Yarden O."/>
            <person name="Zeng Q."/>
            <person name="Rollins J.A."/>
            <person name="Lebrun M.H."/>
            <person name="Dickman M."/>
        </authorList>
    </citation>
    <scope>NUCLEOTIDE SEQUENCE [LARGE SCALE GENOMIC DNA]</scope>
    <source>
        <strain evidence="3">ATCC 18683 / 1980 / Ss-1</strain>
    </source>
</reference>
<evidence type="ECO:0000313" key="3">
    <source>
        <dbReference type="Proteomes" id="UP000001312"/>
    </source>
</evidence>
<dbReference type="Proteomes" id="UP000001312">
    <property type="component" value="Unassembled WGS sequence"/>
</dbReference>
<name>A7ETF7_SCLS1</name>
<organism evidence="2 3">
    <name type="scientific">Sclerotinia sclerotiorum (strain ATCC 18683 / 1980 / Ss-1)</name>
    <name type="common">White mold</name>
    <name type="synonym">Whetzelinia sclerotiorum</name>
    <dbReference type="NCBI Taxonomy" id="665079"/>
    <lineage>
        <taxon>Eukaryota</taxon>
        <taxon>Fungi</taxon>
        <taxon>Dikarya</taxon>
        <taxon>Ascomycota</taxon>
        <taxon>Pezizomycotina</taxon>
        <taxon>Leotiomycetes</taxon>
        <taxon>Helotiales</taxon>
        <taxon>Sclerotiniaceae</taxon>
        <taxon>Sclerotinia</taxon>
    </lineage>
</organism>
<feature type="region of interest" description="Disordered" evidence="1">
    <location>
        <begin position="39"/>
        <end position="68"/>
    </location>
</feature>
<evidence type="ECO:0000313" key="2">
    <source>
        <dbReference type="EMBL" id="EDN92749.1"/>
    </source>
</evidence>
<dbReference type="RefSeq" id="XP_001590872.1">
    <property type="nucleotide sequence ID" value="XM_001590822.1"/>
</dbReference>
<sequence>MLGPDTTPMWRRFLSKESARDRQTFYESEALRRWNEINQGPFNDEQVPGGKMCDQQRELNRTSEKTVQ</sequence>